<dbReference type="PANTHER" id="PTHR36926:SF1">
    <property type="entry name" value="COLICIN V PRODUCTION PROTEIN"/>
    <property type="match status" value="1"/>
</dbReference>
<keyword evidence="2 5" id="KW-0812">Transmembrane</keyword>
<keyword evidence="3 5" id="KW-1133">Transmembrane helix</keyword>
<proteinExistence type="predicted"/>
<dbReference type="InterPro" id="IPR003825">
    <property type="entry name" value="Colicin-V_CvpA"/>
</dbReference>
<name>F7ZC47_ROSLO</name>
<evidence type="ECO:0000256" key="4">
    <source>
        <dbReference type="ARBA" id="ARBA00023136"/>
    </source>
</evidence>
<accession>F7ZC47</accession>
<evidence type="ECO:0000313" key="6">
    <source>
        <dbReference type="EMBL" id="AEI94433.1"/>
    </source>
</evidence>
<protein>
    <submittedName>
        <fullName evidence="6">Colicin V production protein</fullName>
    </submittedName>
</protein>
<dbReference type="InterPro" id="IPR052719">
    <property type="entry name" value="CvpA-like"/>
</dbReference>
<dbReference type="HOGENOM" id="CLU_092720_0_1_5"/>
<dbReference type="STRING" id="391595.RLO149_c024650"/>
<evidence type="ECO:0000313" key="7">
    <source>
        <dbReference type="Proteomes" id="UP000001353"/>
    </source>
</evidence>
<dbReference type="Pfam" id="PF02674">
    <property type="entry name" value="Colicin_V"/>
    <property type="match status" value="1"/>
</dbReference>
<evidence type="ECO:0000256" key="2">
    <source>
        <dbReference type="ARBA" id="ARBA00022692"/>
    </source>
</evidence>
<keyword evidence="4 5" id="KW-0472">Membrane</keyword>
<dbReference type="KEGG" id="rli:RLO149_c024650"/>
<feature type="transmembrane region" description="Helical" evidence="5">
    <location>
        <begin position="71"/>
        <end position="99"/>
    </location>
</feature>
<evidence type="ECO:0000256" key="1">
    <source>
        <dbReference type="ARBA" id="ARBA00004141"/>
    </source>
</evidence>
<dbReference type="GO" id="GO:0009403">
    <property type="term" value="P:toxin biosynthetic process"/>
    <property type="evidence" value="ECO:0007669"/>
    <property type="project" value="InterPro"/>
</dbReference>
<dbReference type="RefSeq" id="WP_013962356.1">
    <property type="nucleotide sequence ID" value="NC_015730.1"/>
</dbReference>
<reference evidence="6 7" key="1">
    <citation type="journal article" date="2011" name="BMC Genomics">
        <title>Comparative genome analysis and genome-guided physiological analysis of Roseobacter litoralis.</title>
        <authorList>
            <person name="Kalhoefer D."/>
            <person name="Thole S."/>
            <person name="Voget S."/>
            <person name="Lehmann R."/>
            <person name="Liesegang H."/>
            <person name="Wollher A."/>
            <person name="Daniel R."/>
            <person name="Simon M."/>
            <person name="Brinkhoff T."/>
        </authorList>
    </citation>
    <scope>NUCLEOTIDE SEQUENCE [LARGE SCALE GENOMIC DNA]</scope>
    <source>
        <strain evidence="7">ATCC 49566 / DSM 6996 / JCM 21268 / NBRC 15278 / OCh 149</strain>
    </source>
</reference>
<organism evidence="6 7">
    <name type="scientific">Roseobacter litoralis (strain ATCC 49566 / DSM 6996 / JCM 21268 / NBRC 15278 / OCh 149)</name>
    <dbReference type="NCBI Taxonomy" id="391595"/>
    <lineage>
        <taxon>Bacteria</taxon>
        <taxon>Pseudomonadati</taxon>
        <taxon>Pseudomonadota</taxon>
        <taxon>Alphaproteobacteria</taxon>
        <taxon>Rhodobacterales</taxon>
        <taxon>Roseobacteraceae</taxon>
        <taxon>Roseobacter</taxon>
    </lineage>
</organism>
<feature type="transmembrane region" description="Helical" evidence="5">
    <location>
        <begin position="6"/>
        <end position="24"/>
    </location>
</feature>
<dbReference type="eggNOG" id="COG1286">
    <property type="taxonomic scope" value="Bacteria"/>
</dbReference>
<feature type="transmembrane region" description="Helical" evidence="5">
    <location>
        <begin position="111"/>
        <end position="131"/>
    </location>
</feature>
<evidence type="ECO:0000256" key="5">
    <source>
        <dbReference type="SAM" id="Phobius"/>
    </source>
</evidence>
<evidence type="ECO:0000256" key="3">
    <source>
        <dbReference type="ARBA" id="ARBA00022989"/>
    </source>
</evidence>
<dbReference type="GO" id="GO:0016020">
    <property type="term" value="C:membrane"/>
    <property type="evidence" value="ECO:0007669"/>
    <property type="project" value="UniProtKB-SubCell"/>
</dbReference>
<dbReference type="Proteomes" id="UP000001353">
    <property type="component" value="Chromosome"/>
</dbReference>
<keyword evidence="7" id="KW-1185">Reference proteome</keyword>
<comment type="subcellular location">
    <subcellularLocation>
        <location evidence="1">Membrane</location>
        <topology evidence="1">Multi-pass membrane protein</topology>
    </subcellularLocation>
</comment>
<dbReference type="OrthoDB" id="9806894at2"/>
<dbReference type="PANTHER" id="PTHR36926">
    <property type="entry name" value="COLICIN V PRODUCTION PROTEIN"/>
    <property type="match status" value="1"/>
</dbReference>
<gene>
    <name evidence="6" type="ordered locus">RLO149_c024650</name>
</gene>
<dbReference type="AlphaFoldDB" id="F7ZC47"/>
<sequence length="184" mass="19480">MENFTMIDGVVALVIVISALLAYSRGVVREIMAIVGWVAAAILGFMFAPQVEPMVREVPVVGEFLADSCELSIIGAFAAVFAVSLIIVSLFTPLFSSVIQRSALSGVDQGLGFLFGVARGVLLVAVGFFVYNTVVTGESYTIVDNSRSAAVFSQLTDEIEGAEPEQALGWITGQYEALVSNCGQ</sequence>
<feature type="transmembrane region" description="Helical" evidence="5">
    <location>
        <begin position="31"/>
        <end position="51"/>
    </location>
</feature>
<dbReference type="EMBL" id="CP002623">
    <property type="protein sequence ID" value="AEI94433.1"/>
    <property type="molecule type" value="Genomic_DNA"/>
</dbReference>